<accession>A0A4Y3TMU4</accession>
<evidence type="ECO:0000313" key="14">
    <source>
        <dbReference type="Proteomes" id="UP000317617"/>
    </source>
</evidence>
<evidence type="ECO:0000256" key="11">
    <source>
        <dbReference type="HAMAP-Rule" id="MF_00244"/>
    </source>
</evidence>
<dbReference type="GO" id="GO:0005524">
    <property type="term" value="F:ATP binding"/>
    <property type="evidence" value="ECO:0007669"/>
    <property type="project" value="UniProtKB-KW"/>
</dbReference>
<evidence type="ECO:0000256" key="4">
    <source>
        <dbReference type="ARBA" id="ARBA00022642"/>
    </source>
</evidence>
<keyword evidence="14" id="KW-1185">Reference proteome</keyword>
<evidence type="ECO:0000256" key="7">
    <source>
        <dbReference type="ARBA" id="ARBA00022741"/>
    </source>
</evidence>
<keyword evidence="7 11" id="KW-0547">Nucleotide-binding</keyword>
<dbReference type="HAMAP" id="MF_00244">
    <property type="entry name" value="NaMN_adenylyltr"/>
    <property type="match status" value="1"/>
</dbReference>
<dbReference type="STRING" id="104099.AD949_02950"/>
<keyword evidence="6 11" id="KW-0548">Nucleotidyltransferase</keyword>
<comment type="catalytic activity">
    <reaction evidence="10 11">
        <text>nicotinate beta-D-ribonucleotide + ATP + H(+) = deamido-NAD(+) + diphosphate</text>
        <dbReference type="Rhea" id="RHEA:22860"/>
        <dbReference type="ChEBI" id="CHEBI:15378"/>
        <dbReference type="ChEBI" id="CHEBI:30616"/>
        <dbReference type="ChEBI" id="CHEBI:33019"/>
        <dbReference type="ChEBI" id="CHEBI:57502"/>
        <dbReference type="ChEBI" id="CHEBI:58437"/>
        <dbReference type="EC" id="2.7.7.18"/>
    </reaction>
</comment>
<dbReference type="CDD" id="cd02165">
    <property type="entry name" value="NMNAT"/>
    <property type="match status" value="1"/>
</dbReference>
<evidence type="ECO:0000256" key="8">
    <source>
        <dbReference type="ARBA" id="ARBA00022840"/>
    </source>
</evidence>
<dbReference type="OrthoDB" id="5295945at2"/>
<evidence type="ECO:0000256" key="6">
    <source>
        <dbReference type="ARBA" id="ARBA00022695"/>
    </source>
</evidence>
<dbReference type="EC" id="2.7.7.18" evidence="11"/>
<comment type="function">
    <text evidence="1 11">Catalyzes the reversible adenylation of nicotinate mononucleotide (NaMN) to nicotinic acid adenine dinucleotide (NaAD).</text>
</comment>
<keyword evidence="8 11" id="KW-0067">ATP-binding</keyword>
<dbReference type="Pfam" id="PF01467">
    <property type="entry name" value="CTP_transf_like"/>
    <property type="match status" value="1"/>
</dbReference>
<comment type="pathway">
    <text evidence="2 11">Cofactor biosynthesis; NAD(+) biosynthesis; deamido-NAD(+) from nicotinate D-ribonucleotide: step 1/1.</text>
</comment>
<comment type="similarity">
    <text evidence="3 11">Belongs to the NadD family.</text>
</comment>
<dbReference type="NCBIfam" id="NF000843">
    <property type="entry name" value="PRK00071.2-2"/>
    <property type="match status" value="1"/>
</dbReference>
<dbReference type="PANTHER" id="PTHR39321">
    <property type="entry name" value="NICOTINATE-NUCLEOTIDE ADENYLYLTRANSFERASE-RELATED"/>
    <property type="match status" value="1"/>
</dbReference>
<dbReference type="Gene3D" id="3.40.50.620">
    <property type="entry name" value="HUPs"/>
    <property type="match status" value="1"/>
</dbReference>
<evidence type="ECO:0000256" key="9">
    <source>
        <dbReference type="ARBA" id="ARBA00023027"/>
    </source>
</evidence>
<dbReference type="UniPathway" id="UPA00253">
    <property type="reaction ID" value="UER00332"/>
</dbReference>
<keyword evidence="5 11" id="KW-0808">Transferase</keyword>
<dbReference type="GO" id="GO:0009435">
    <property type="term" value="P:NAD+ biosynthetic process"/>
    <property type="evidence" value="ECO:0007669"/>
    <property type="project" value="UniProtKB-UniRule"/>
</dbReference>
<reference evidence="13 14" key="1">
    <citation type="submission" date="2019-06" db="EMBL/GenBank/DDBJ databases">
        <title>Whole genome shotgun sequence of Acetobacter orleanensis NBRC 13752.</title>
        <authorList>
            <person name="Hosoyama A."/>
            <person name="Uohara A."/>
            <person name="Ohji S."/>
            <person name="Ichikawa N."/>
        </authorList>
    </citation>
    <scope>NUCLEOTIDE SEQUENCE [LARGE SCALE GENOMIC DNA]</scope>
    <source>
        <strain evidence="13 14">NBRC 13752</strain>
    </source>
</reference>
<dbReference type="Proteomes" id="UP000317617">
    <property type="component" value="Unassembled WGS sequence"/>
</dbReference>
<comment type="caution">
    <text evidence="13">The sequence shown here is derived from an EMBL/GenBank/DDBJ whole genome shotgun (WGS) entry which is preliminary data.</text>
</comment>
<dbReference type="PANTHER" id="PTHR39321:SF3">
    <property type="entry name" value="PHOSPHOPANTETHEINE ADENYLYLTRANSFERASE"/>
    <property type="match status" value="1"/>
</dbReference>
<keyword evidence="4 11" id="KW-0662">Pyridine nucleotide biosynthesis</keyword>
<dbReference type="RefSeq" id="WP_048837049.1">
    <property type="nucleotide sequence ID" value="NZ_BJMU01000015.1"/>
</dbReference>
<organism evidence="13 14">
    <name type="scientific">Acetobacter orleanensis</name>
    <dbReference type="NCBI Taxonomy" id="104099"/>
    <lineage>
        <taxon>Bacteria</taxon>
        <taxon>Pseudomonadati</taxon>
        <taxon>Pseudomonadota</taxon>
        <taxon>Alphaproteobacteria</taxon>
        <taxon>Acetobacterales</taxon>
        <taxon>Acetobacteraceae</taxon>
        <taxon>Acetobacter</taxon>
    </lineage>
</organism>
<dbReference type="AlphaFoldDB" id="A0A4Y3TMU4"/>
<dbReference type="InterPro" id="IPR004821">
    <property type="entry name" value="Cyt_trans-like"/>
</dbReference>
<dbReference type="SUPFAM" id="SSF52374">
    <property type="entry name" value="Nucleotidylyl transferase"/>
    <property type="match status" value="1"/>
</dbReference>
<dbReference type="EMBL" id="BJMU01000015">
    <property type="protein sequence ID" value="GEB83666.1"/>
    <property type="molecule type" value="Genomic_DNA"/>
</dbReference>
<name>A0A4Y3TMU4_9PROT</name>
<evidence type="ECO:0000256" key="10">
    <source>
        <dbReference type="ARBA" id="ARBA00048721"/>
    </source>
</evidence>
<keyword evidence="9 11" id="KW-0520">NAD</keyword>
<dbReference type="InterPro" id="IPR005248">
    <property type="entry name" value="NadD/NMNAT"/>
</dbReference>
<evidence type="ECO:0000256" key="1">
    <source>
        <dbReference type="ARBA" id="ARBA00002324"/>
    </source>
</evidence>
<gene>
    <name evidence="11 13" type="primary">nadD</name>
    <name evidence="13" type="ORF">AOR01nite_21430</name>
</gene>
<evidence type="ECO:0000259" key="12">
    <source>
        <dbReference type="Pfam" id="PF01467"/>
    </source>
</evidence>
<dbReference type="GO" id="GO:0004515">
    <property type="term" value="F:nicotinate-nucleotide adenylyltransferase activity"/>
    <property type="evidence" value="ECO:0007669"/>
    <property type="project" value="UniProtKB-UniRule"/>
</dbReference>
<dbReference type="InterPro" id="IPR014729">
    <property type="entry name" value="Rossmann-like_a/b/a_fold"/>
</dbReference>
<evidence type="ECO:0000256" key="3">
    <source>
        <dbReference type="ARBA" id="ARBA00009014"/>
    </source>
</evidence>
<sequence>MTRRDTIPTWGDRRFARIGLLGGSFNPAHCGHRTIAQRALVALGLDQVWLMVSPGNPLKPAAGMAPFARRFDSAASLADGHRLIATDIEARLGTRYTFDTLGKLQTRFPNVHFVWLTGADGFVTLPRWKGWKRLLHRVPVAVMPRPGQTMRALRGAAAHYLAHYRLSSGQARLLPDLSPPVWTFLPGRQNGISATSIRQQGGFGVDVGQTGTPDTFNSGDSS</sequence>
<evidence type="ECO:0000256" key="5">
    <source>
        <dbReference type="ARBA" id="ARBA00022679"/>
    </source>
</evidence>
<proteinExistence type="inferred from homology"/>
<evidence type="ECO:0000256" key="2">
    <source>
        <dbReference type="ARBA" id="ARBA00005019"/>
    </source>
</evidence>
<feature type="domain" description="Cytidyltransferase-like" evidence="12">
    <location>
        <begin position="20"/>
        <end position="199"/>
    </location>
</feature>
<protein>
    <recommendedName>
        <fullName evidence="11">Probable nicotinate-nucleotide adenylyltransferase</fullName>
        <ecNumber evidence="11">2.7.7.18</ecNumber>
    </recommendedName>
    <alternativeName>
        <fullName evidence="11">Deamido-NAD(+) diphosphorylase</fullName>
    </alternativeName>
    <alternativeName>
        <fullName evidence="11">Deamido-NAD(+) pyrophosphorylase</fullName>
    </alternativeName>
    <alternativeName>
        <fullName evidence="11">Nicotinate mononucleotide adenylyltransferase</fullName>
        <shortName evidence="11">NaMN adenylyltransferase</shortName>
    </alternativeName>
</protein>
<evidence type="ECO:0000313" key="13">
    <source>
        <dbReference type="EMBL" id="GEB83666.1"/>
    </source>
</evidence>